<dbReference type="EMBL" id="CAJOBC010011353">
    <property type="protein sequence ID" value="CAF4007757.1"/>
    <property type="molecule type" value="Genomic_DNA"/>
</dbReference>
<name>A0A814ZLB8_9BILA</name>
<feature type="non-terminal residue" evidence="1">
    <location>
        <position position="23"/>
    </location>
</feature>
<dbReference type="AlphaFoldDB" id="A0A814ZLB8"/>
<gene>
    <name evidence="1" type="ORF">GPM918_LOCUS25770</name>
    <name evidence="2" type="ORF">SRO942_LOCUS25809</name>
</gene>
<evidence type="ECO:0000313" key="3">
    <source>
        <dbReference type="Proteomes" id="UP000663829"/>
    </source>
</evidence>
<dbReference type="EMBL" id="CAJNOQ010010118">
    <property type="protein sequence ID" value="CAF1243411.1"/>
    <property type="molecule type" value="Genomic_DNA"/>
</dbReference>
<accession>A0A814ZLB8</accession>
<proteinExistence type="predicted"/>
<dbReference type="Proteomes" id="UP000681722">
    <property type="component" value="Unassembled WGS sequence"/>
</dbReference>
<comment type="caution">
    <text evidence="1">The sequence shown here is derived from an EMBL/GenBank/DDBJ whole genome shotgun (WGS) entry which is preliminary data.</text>
</comment>
<dbReference type="Proteomes" id="UP000663829">
    <property type="component" value="Unassembled WGS sequence"/>
</dbReference>
<evidence type="ECO:0000313" key="1">
    <source>
        <dbReference type="EMBL" id="CAF1243411.1"/>
    </source>
</evidence>
<evidence type="ECO:0000313" key="2">
    <source>
        <dbReference type="EMBL" id="CAF4007757.1"/>
    </source>
</evidence>
<keyword evidence="3" id="KW-1185">Reference proteome</keyword>
<reference evidence="1" key="1">
    <citation type="submission" date="2021-02" db="EMBL/GenBank/DDBJ databases">
        <authorList>
            <person name="Nowell W R."/>
        </authorList>
    </citation>
    <scope>NUCLEOTIDE SEQUENCE</scope>
</reference>
<protein>
    <submittedName>
        <fullName evidence="1">Uncharacterized protein</fullName>
    </submittedName>
</protein>
<sequence>MAGPTCLDIVTSSLCTEFQGLPS</sequence>
<organism evidence="1 3">
    <name type="scientific">Didymodactylos carnosus</name>
    <dbReference type="NCBI Taxonomy" id="1234261"/>
    <lineage>
        <taxon>Eukaryota</taxon>
        <taxon>Metazoa</taxon>
        <taxon>Spiralia</taxon>
        <taxon>Gnathifera</taxon>
        <taxon>Rotifera</taxon>
        <taxon>Eurotatoria</taxon>
        <taxon>Bdelloidea</taxon>
        <taxon>Philodinida</taxon>
        <taxon>Philodinidae</taxon>
        <taxon>Didymodactylos</taxon>
    </lineage>
</organism>